<evidence type="ECO:0008006" key="5">
    <source>
        <dbReference type="Google" id="ProtNLM"/>
    </source>
</evidence>
<keyword evidence="2" id="KW-1133">Transmembrane helix</keyword>
<dbReference type="Pfam" id="PF03729">
    <property type="entry name" value="DUF308"/>
    <property type="match status" value="1"/>
</dbReference>
<evidence type="ECO:0000256" key="1">
    <source>
        <dbReference type="SAM" id="MobiDB-lite"/>
    </source>
</evidence>
<keyword evidence="2" id="KW-0812">Transmembrane</keyword>
<comment type="caution">
    <text evidence="3">The sequence shown here is derived from an EMBL/GenBank/DDBJ whole genome shotgun (WGS) entry which is preliminary data.</text>
</comment>
<feature type="transmembrane region" description="Helical" evidence="2">
    <location>
        <begin position="92"/>
        <end position="114"/>
    </location>
</feature>
<evidence type="ECO:0000256" key="2">
    <source>
        <dbReference type="SAM" id="Phobius"/>
    </source>
</evidence>
<feature type="transmembrane region" description="Helical" evidence="2">
    <location>
        <begin position="208"/>
        <end position="225"/>
    </location>
</feature>
<name>A0A3M0G8Y6_9ACTN</name>
<dbReference type="PANTHER" id="PTHR34989:SF1">
    <property type="entry name" value="PROTEIN HDED"/>
    <property type="match status" value="1"/>
</dbReference>
<feature type="transmembrane region" description="Helical" evidence="2">
    <location>
        <begin position="175"/>
        <end position="196"/>
    </location>
</feature>
<proteinExistence type="predicted"/>
<evidence type="ECO:0000313" key="3">
    <source>
        <dbReference type="EMBL" id="RMB61384.1"/>
    </source>
</evidence>
<dbReference type="InterPro" id="IPR005325">
    <property type="entry name" value="DUF308_memb"/>
</dbReference>
<dbReference type="EMBL" id="REFW01000001">
    <property type="protein sequence ID" value="RMB61384.1"/>
    <property type="molecule type" value="Genomic_DNA"/>
</dbReference>
<feature type="region of interest" description="Disordered" evidence="1">
    <location>
        <begin position="1"/>
        <end position="26"/>
    </location>
</feature>
<feature type="transmembrane region" description="Helical" evidence="2">
    <location>
        <begin position="231"/>
        <end position="256"/>
    </location>
</feature>
<dbReference type="GO" id="GO:0005886">
    <property type="term" value="C:plasma membrane"/>
    <property type="evidence" value="ECO:0007669"/>
    <property type="project" value="TreeGrafter"/>
</dbReference>
<feature type="transmembrane region" description="Helical" evidence="2">
    <location>
        <begin position="151"/>
        <end position="169"/>
    </location>
</feature>
<dbReference type="AlphaFoldDB" id="A0A3M0G8Y6"/>
<feature type="transmembrane region" description="Helical" evidence="2">
    <location>
        <begin position="120"/>
        <end position="139"/>
    </location>
</feature>
<evidence type="ECO:0000313" key="4">
    <source>
        <dbReference type="Proteomes" id="UP000275256"/>
    </source>
</evidence>
<dbReference type="PANTHER" id="PTHR34989">
    <property type="entry name" value="PROTEIN HDED"/>
    <property type="match status" value="1"/>
</dbReference>
<reference evidence="3 4" key="1">
    <citation type="submission" date="2018-10" db="EMBL/GenBank/DDBJ databases">
        <title>Tessaracoccus antarcticuss sp. nov., isolated from sediment.</title>
        <authorList>
            <person name="Zhou L.Y."/>
            <person name="Du Z.J."/>
        </authorList>
    </citation>
    <scope>NUCLEOTIDE SEQUENCE [LARGE SCALE GENOMIC DNA]</scope>
    <source>
        <strain evidence="3 4">JDX10</strain>
    </source>
</reference>
<sequence>MPDVGRLSGEPGLHPHTDPIVVGVDPESSQRDRHQVLLQAHGGGEFPVDPAAETAGSMGGRWGLSPLTVPVAGTMVGTAAEGGRAMNNLLDLTWKIAVTRGVLGIIFGLILAVWPTTALVFVLLWGIFVLLDGLGWFVTGFSKGQSPGNRLTAIALGVLAVAAAIFAISRPGMTAAALIIVVGIWLIIRGVVGAAIGITGATGAPRGLVLLGAVLDILLGVLFFLNPYGSATVIVVLIAITMLIWGVVFLTLGFLLRKGAKALRVDPRGFPQP</sequence>
<protein>
    <recommendedName>
        <fullName evidence="5">HdeD family acid-resistance protein</fullName>
    </recommendedName>
</protein>
<dbReference type="Proteomes" id="UP000275256">
    <property type="component" value="Unassembled WGS sequence"/>
</dbReference>
<accession>A0A3M0G8Y6</accession>
<keyword evidence="4" id="KW-1185">Reference proteome</keyword>
<dbReference type="InterPro" id="IPR052712">
    <property type="entry name" value="Acid_resist_chaperone_HdeD"/>
</dbReference>
<gene>
    <name evidence="3" type="ORF">EAX62_01625</name>
</gene>
<keyword evidence="2" id="KW-0472">Membrane</keyword>
<organism evidence="3 4">
    <name type="scientific">Tessaracoccus antarcticus</name>
    <dbReference type="NCBI Taxonomy" id="2479848"/>
    <lineage>
        <taxon>Bacteria</taxon>
        <taxon>Bacillati</taxon>
        <taxon>Actinomycetota</taxon>
        <taxon>Actinomycetes</taxon>
        <taxon>Propionibacteriales</taxon>
        <taxon>Propionibacteriaceae</taxon>
        <taxon>Tessaracoccus</taxon>
    </lineage>
</organism>